<dbReference type="AlphaFoldDB" id="A0A4V2IV12"/>
<proteinExistence type="predicted"/>
<dbReference type="OrthoDB" id="32766at2"/>
<comment type="caution">
    <text evidence="2">The sequence shown here is derived from an EMBL/GenBank/DDBJ whole genome shotgun (WGS) entry which is preliminary data.</text>
</comment>
<protein>
    <submittedName>
        <fullName evidence="2">Uncharacterized protein</fullName>
    </submittedName>
</protein>
<gene>
    <name evidence="2" type="ORF">ETP66_07680</name>
</gene>
<dbReference type="Proteomes" id="UP000292858">
    <property type="component" value="Unassembled WGS sequence"/>
</dbReference>
<accession>A0A4V2IV12</accession>
<feature type="transmembrane region" description="Helical" evidence="1">
    <location>
        <begin position="20"/>
        <end position="53"/>
    </location>
</feature>
<evidence type="ECO:0000313" key="3">
    <source>
        <dbReference type="Proteomes" id="UP000292858"/>
    </source>
</evidence>
<keyword evidence="1" id="KW-0472">Membrane</keyword>
<keyword evidence="1" id="KW-1133">Transmembrane helix</keyword>
<dbReference type="EMBL" id="SIJL01000008">
    <property type="protein sequence ID" value="TBH20227.1"/>
    <property type="molecule type" value="Genomic_DNA"/>
</dbReference>
<evidence type="ECO:0000313" key="2">
    <source>
        <dbReference type="EMBL" id="TBH20227.1"/>
    </source>
</evidence>
<reference evidence="2 3" key="1">
    <citation type="submission" date="2019-02" db="EMBL/GenBank/DDBJ databases">
        <title>Thermus sp. a novel from hot spring.</title>
        <authorList>
            <person name="Zhao Z."/>
        </authorList>
    </citation>
    <scope>NUCLEOTIDE SEQUENCE [LARGE SCALE GENOMIC DNA]</scope>
    <source>
        <strain evidence="2 3">CFH 72773T</strain>
    </source>
</reference>
<organism evidence="2 3">
    <name type="scientific">Thermus thermamylovorans</name>
    <dbReference type="NCBI Taxonomy" id="2509362"/>
    <lineage>
        <taxon>Bacteria</taxon>
        <taxon>Thermotogati</taxon>
        <taxon>Deinococcota</taxon>
        <taxon>Deinococci</taxon>
        <taxon>Thermales</taxon>
        <taxon>Thermaceae</taxon>
        <taxon>Thermus</taxon>
    </lineage>
</organism>
<evidence type="ECO:0000256" key="1">
    <source>
        <dbReference type="SAM" id="Phobius"/>
    </source>
</evidence>
<keyword evidence="3" id="KW-1185">Reference proteome</keyword>
<name>A0A4V2IV12_9DEIN</name>
<dbReference type="RefSeq" id="WP_130842050.1">
    <property type="nucleotide sequence ID" value="NZ_SIJL01000008.1"/>
</dbReference>
<feature type="transmembrane region" description="Helical" evidence="1">
    <location>
        <begin position="60"/>
        <end position="78"/>
    </location>
</feature>
<sequence length="105" mass="11202">MPEAKDARKRRKEPFPGAYYLAGAITLFLMLLFLALGASLPSGVAGFLVAFVLGLTVNPRYVPFFLVAGVFAAVMGFLGREPQVAWGGVALALSQVLVRRFVGEG</sequence>
<keyword evidence="1" id="KW-0812">Transmembrane</keyword>